<evidence type="ECO:0000313" key="1">
    <source>
        <dbReference type="EMBL" id="CRL06037.1"/>
    </source>
</evidence>
<dbReference type="AlphaFoldDB" id="A0A1J1J0Q8"/>
<keyword evidence="2" id="KW-1185">Reference proteome</keyword>
<name>A0A1J1J0Q8_9DIPT</name>
<accession>A0A1J1J0Q8</accession>
<gene>
    <name evidence="1" type="ORF">CLUMA_CG019302</name>
</gene>
<protein>
    <submittedName>
        <fullName evidence="1">CLUMA_CG019302, isoform A</fullName>
    </submittedName>
</protein>
<sequence>MDCLVFSMSEHYSISSRKSSIPDPCFSKNRDFEKHYLTLLQFPIMLEANCNELEITLSCETRAGHRNYGE</sequence>
<dbReference type="Proteomes" id="UP000183832">
    <property type="component" value="Unassembled WGS sequence"/>
</dbReference>
<organism evidence="1 2">
    <name type="scientific">Clunio marinus</name>
    <dbReference type="NCBI Taxonomy" id="568069"/>
    <lineage>
        <taxon>Eukaryota</taxon>
        <taxon>Metazoa</taxon>
        <taxon>Ecdysozoa</taxon>
        <taxon>Arthropoda</taxon>
        <taxon>Hexapoda</taxon>
        <taxon>Insecta</taxon>
        <taxon>Pterygota</taxon>
        <taxon>Neoptera</taxon>
        <taxon>Endopterygota</taxon>
        <taxon>Diptera</taxon>
        <taxon>Nematocera</taxon>
        <taxon>Chironomoidea</taxon>
        <taxon>Chironomidae</taxon>
        <taxon>Clunio</taxon>
    </lineage>
</organism>
<dbReference type="EMBL" id="CVRI01000066">
    <property type="protein sequence ID" value="CRL06037.1"/>
    <property type="molecule type" value="Genomic_DNA"/>
</dbReference>
<proteinExistence type="predicted"/>
<evidence type="ECO:0000313" key="2">
    <source>
        <dbReference type="Proteomes" id="UP000183832"/>
    </source>
</evidence>
<reference evidence="1 2" key="1">
    <citation type="submission" date="2015-04" db="EMBL/GenBank/DDBJ databases">
        <authorList>
            <person name="Syromyatnikov M.Y."/>
            <person name="Popov V.N."/>
        </authorList>
    </citation>
    <scope>NUCLEOTIDE SEQUENCE [LARGE SCALE GENOMIC DNA]</scope>
</reference>